<comment type="caution">
    <text evidence="2">The sequence shown here is derived from an EMBL/GenBank/DDBJ whole genome shotgun (WGS) entry which is preliminary data.</text>
</comment>
<protein>
    <recommendedName>
        <fullName evidence="1">DUF2726 domain-containing protein</fullName>
    </recommendedName>
</protein>
<accession>A0A136KKW7</accession>
<gene>
    <name evidence="2" type="ORF">UZ20_WS6002000122</name>
</gene>
<name>A0A136KKW7_9BACT</name>
<proteinExistence type="predicted"/>
<feature type="domain" description="DUF2726" evidence="1">
    <location>
        <begin position="39"/>
        <end position="157"/>
    </location>
</feature>
<dbReference type="InterPro" id="IPR024402">
    <property type="entry name" value="DUF2726"/>
</dbReference>
<evidence type="ECO:0000313" key="2">
    <source>
        <dbReference type="EMBL" id="KXK10040.1"/>
    </source>
</evidence>
<dbReference type="Pfam" id="PF10881">
    <property type="entry name" value="DUF2726"/>
    <property type="match status" value="1"/>
</dbReference>
<evidence type="ECO:0000259" key="1">
    <source>
        <dbReference type="Pfam" id="PF10881"/>
    </source>
</evidence>
<dbReference type="AlphaFoldDB" id="A0A136KKW7"/>
<dbReference type="Gene3D" id="3.40.960.10">
    <property type="entry name" value="VSR Endonuclease"/>
    <property type="match status" value="1"/>
</dbReference>
<dbReference type="EMBL" id="JYPD01000010">
    <property type="protein sequence ID" value="KXK10040.1"/>
    <property type="molecule type" value="Genomic_DNA"/>
</dbReference>
<organism evidence="2 3">
    <name type="scientific">candidate division WS6 bacterium OLB21</name>
    <dbReference type="NCBI Taxonomy" id="1617427"/>
    <lineage>
        <taxon>Bacteria</taxon>
        <taxon>Candidatus Dojkabacteria</taxon>
    </lineage>
</organism>
<sequence length="170" mass="19943">MDYTFLLLLVAIAFLVFIFREKLLGSKVQELFPYSKKEYFLNIPERKLYSEINSILPTDFVIVPQVLMSSIVQVTTKNKDFWTYQNKINRKTVDFVIFDSIYLKPILVIEYDGKSHARKDRVSRDTFVETVLQNVEIEFVRIAHHKNLNYKDIAGQIVDFLNSAEPQQAN</sequence>
<dbReference type="Proteomes" id="UP000070449">
    <property type="component" value="Unassembled WGS sequence"/>
</dbReference>
<reference evidence="2 3" key="1">
    <citation type="submission" date="2015-02" db="EMBL/GenBank/DDBJ databases">
        <title>Improved understanding of the partial-nitritation anammox process through 23 genomes representing the majority of the microbial community.</title>
        <authorList>
            <person name="Speth D.R."/>
            <person name="In T Zandt M."/>
            <person name="Guerrero Cruz S."/>
            <person name="Jetten M.S."/>
            <person name="Dutilh B.E."/>
        </authorList>
    </citation>
    <scope>NUCLEOTIDE SEQUENCE [LARGE SCALE GENOMIC DNA]</scope>
    <source>
        <strain evidence="2">OLB21</strain>
    </source>
</reference>
<dbReference type="STRING" id="1617427.UZ20_WS6002000122"/>
<evidence type="ECO:0000313" key="3">
    <source>
        <dbReference type="Proteomes" id="UP000070449"/>
    </source>
</evidence>